<proteinExistence type="predicted"/>
<reference evidence="2 3" key="1">
    <citation type="submission" date="2015-08" db="EMBL/GenBank/DDBJ databases">
        <title>Next Generation Sequencing and Analysis of the Genome of Puccinia sorghi L Schw, the Causal Agent of Maize Common Rust.</title>
        <authorList>
            <person name="Rochi L."/>
            <person name="Burguener G."/>
            <person name="Darino M."/>
            <person name="Turjanski A."/>
            <person name="Kreff E."/>
            <person name="Dieguez M.J."/>
            <person name="Sacco F."/>
        </authorList>
    </citation>
    <scope>NUCLEOTIDE SEQUENCE [LARGE SCALE GENOMIC DNA]</scope>
    <source>
        <strain evidence="2 3">RO10H11247</strain>
    </source>
</reference>
<evidence type="ECO:0000256" key="1">
    <source>
        <dbReference type="SAM" id="Phobius"/>
    </source>
</evidence>
<organism evidence="2 3">
    <name type="scientific">Puccinia sorghi</name>
    <dbReference type="NCBI Taxonomy" id="27349"/>
    <lineage>
        <taxon>Eukaryota</taxon>
        <taxon>Fungi</taxon>
        <taxon>Dikarya</taxon>
        <taxon>Basidiomycota</taxon>
        <taxon>Pucciniomycotina</taxon>
        <taxon>Pucciniomycetes</taxon>
        <taxon>Pucciniales</taxon>
        <taxon>Pucciniaceae</taxon>
        <taxon>Puccinia</taxon>
    </lineage>
</organism>
<feature type="transmembrane region" description="Helical" evidence="1">
    <location>
        <begin position="73"/>
        <end position="92"/>
    </location>
</feature>
<sequence>MAHQHMFFLRRFLTLFFFKNTSTSIFVFSEMLHTCPNYMLINFKSHWQILARCKRRARETYKLSHGSLRPPKIPSWTFCIIFLSTVTVLSILSKKCKKSLYLLYYVILPLEIHYYCNIVGYLYVSIVIFLYYIFMLGCNLSAIEQSDRSWHLNNHLIKHPNYFQKTSNSLQVIHTGLIQPTFNTLTTKPMETPLQWHLPGKLFFLCGQARHVSCGCSNRNGSCQFYNYINPHIFYHILYNTFIRPLVQAMVNIKDLCSIPGRSTFSHTSHFIAHYSSLITTHHHSSLITHKTFLSTPTSVQFPLSSITSSTIQHPFFIYPNPSHFLNNSSILIQPSYHFIKP</sequence>
<accession>A0A0L6VJ61</accession>
<keyword evidence="1" id="KW-0472">Membrane</keyword>
<evidence type="ECO:0000313" key="2">
    <source>
        <dbReference type="EMBL" id="KNZ60811.1"/>
    </source>
</evidence>
<dbReference type="VEuPathDB" id="FungiDB:VP01_1496g2"/>
<evidence type="ECO:0000313" key="3">
    <source>
        <dbReference type="Proteomes" id="UP000037035"/>
    </source>
</evidence>
<dbReference type="AlphaFoldDB" id="A0A0L6VJ61"/>
<keyword evidence="1" id="KW-1133">Transmembrane helix</keyword>
<dbReference type="EMBL" id="LAVV01005519">
    <property type="protein sequence ID" value="KNZ60811.1"/>
    <property type="molecule type" value="Genomic_DNA"/>
</dbReference>
<gene>
    <name evidence="2" type="ORF">VP01_1496g2</name>
</gene>
<keyword evidence="3" id="KW-1185">Reference proteome</keyword>
<name>A0A0L6VJ61_9BASI</name>
<feature type="transmembrane region" description="Helical" evidence="1">
    <location>
        <begin position="121"/>
        <end position="143"/>
    </location>
</feature>
<keyword evidence="1" id="KW-0812">Transmembrane</keyword>
<dbReference type="Proteomes" id="UP000037035">
    <property type="component" value="Unassembled WGS sequence"/>
</dbReference>
<feature type="transmembrane region" description="Helical" evidence="1">
    <location>
        <begin position="12"/>
        <end position="29"/>
    </location>
</feature>
<protein>
    <submittedName>
        <fullName evidence="2">Putative signal peptide protein</fullName>
    </submittedName>
</protein>
<comment type="caution">
    <text evidence="2">The sequence shown here is derived from an EMBL/GenBank/DDBJ whole genome shotgun (WGS) entry which is preliminary data.</text>
</comment>